<name>A0A565BF29_9BRAS</name>
<proteinExistence type="predicted"/>
<evidence type="ECO:0000313" key="1">
    <source>
        <dbReference type="EMBL" id="VVB00264.1"/>
    </source>
</evidence>
<dbReference type="EMBL" id="CABITT030000004">
    <property type="protein sequence ID" value="VVB00264.1"/>
    <property type="molecule type" value="Genomic_DNA"/>
</dbReference>
<reference evidence="1" key="1">
    <citation type="submission" date="2019-07" db="EMBL/GenBank/DDBJ databases">
        <authorList>
            <person name="Dittberner H."/>
        </authorList>
    </citation>
    <scope>NUCLEOTIDE SEQUENCE [LARGE SCALE GENOMIC DNA]</scope>
</reference>
<sequence length="72" mass="8177">MNRLFRFDSHDGVLLKQDLEKEEAEEQVVVDDATAATVVVLILFGLPVKIEFKKVERRPPGEIGCLTFFKSL</sequence>
<keyword evidence="2" id="KW-1185">Reference proteome</keyword>
<comment type="caution">
    <text evidence="1">The sequence shown here is derived from an EMBL/GenBank/DDBJ whole genome shotgun (WGS) entry which is preliminary data.</text>
</comment>
<evidence type="ECO:0000313" key="2">
    <source>
        <dbReference type="Proteomes" id="UP000489600"/>
    </source>
</evidence>
<dbReference type="Proteomes" id="UP000489600">
    <property type="component" value="Unassembled WGS sequence"/>
</dbReference>
<protein>
    <submittedName>
        <fullName evidence="1">Uncharacterized protein</fullName>
    </submittedName>
</protein>
<accession>A0A565BF29</accession>
<gene>
    <name evidence="1" type="ORF">ANE_LOCUS10708</name>
</gene>
<organism evidence="1 2">
    <name type="scientific">Arabis nemorensis</name>
    <dbReference type="NCBI Taxonomy" id="586526"/>
    <lineage>
        <taxon>Eukaryota</taxon>
        <taxon>Viridiplantae</taxon>
        <taxon>Streptophyta</taxon>
        <taxon>Embryophyta</taxon>
        <taxon>Tracheophyta</taxon>
        <taxon>Spermatophyta</taxon>
        <taxon>Magnoliopsida</taxon>
        <taxon>eudicotyledons</taxon>
        <taxon>Gunneridae</taxon>
        <taxon>Pentapetalae</taxon>
        <taxon>rosids</taxon>
        <taxon>malvids</taxon>
        <taxon>Brassicales</taxon>
        <taxon>Brassicaceae</taxon>
        <taxon>Arabideae</taxon>
        <taxon>Arabis</taxon>
    </lineage>
</organism>
<dbReference type="AlphaFoldDB" id="A0A565BF29"/>